<evidence type="ECO:0008006" key="9">
    <source>
        <dbReference type="Google" id="ProtNLM"/>
    </source>
</evidence>
<dbReference type="GO" id="GO:0005634">
    <property type="term" value="C:nucleus"/>
    <property type="evidence" value="ECO:0007669"/>
    <property type="project" value="UniProtKB-SubCell"/>
</dbReference>
<name>A0A7S0SCH7_9CHLO</name>
<dbReference type="Gene3D" id="1.10.10.60">
    <property type="entry name" value="Homeodomain-like"/>
    <property type="match status" value="1"/>
</dbReference>
<dbReference type="PANTHER" id="PTHR12802">
    <property type="entry name" value="SWI/SNF COMPLEX-RELATED"/>
    <property type="match status" value="1"/>
</dbReference>
<feature type="domain" description="SANT" evidence="6">
    <location>
        <begin position="17"/>
        <end position="70"/>
    </location>
</feature>
<organism evidence="8">
    <name type="scientific">Mantoniella antarctica</name>
    <dbReference type="NCBI Taxonomy" id="81844"/>
    <lineage>
        <taxon>Eukaryota</taxon>
        <taxon>Viridiplantae</taxon>
        <taxon>Chlorophyta</taxon>
        <taxon>Mamiellophyceae</taxon>
        <taxon>Mamiellales</taxon>
        <taxon>Mamiellaceae</taxon>
        <taxon>Mantoniella</taxon>
    </lineage>
</organism>
<evidence type="ECO:0000256" key="1">
    <source>
        <dbReference type="ARBA" id="ARBA00004123"/>
    </source>
</evidence>
<evidence type="ECO:0000313" key="8">
    <source>
        <dbReference type="EMBL" id="CAD8702518.1"/>
    </source>
</evidence>
<keyword evidence="3" id="KW-0238">DNA-binding</keyword>
<evidence type="ECO:0000256" key="4">
    <source>
        <dbReference type="ARBA" id="ARBA00023163"/>
    </source>
</evidence>
<sequence>MKPEVNSKARKPYTITKSRESWTDTEHDQFLEAITLYDRDWKKIESFVGSKSVIQIRSHAQKYFLKVQKNGTGEHIPTPAPQTQIRATVSAEIKHSFHRRRRAQ</sequence>
<gene>
    <name evidence="8" type="ORF">MANT1106_LOCUS5200</name>
</gene>
<dbReference type="AlphaFoldDB" id="A0A7S0SCH7"/>
<reference evidence="8" key="1">
    <citation type="submission" date="2021-01" db="EMBL/GenBank/DDBJ databases">
        <authorList>
            <person name="Corre E."/>
            <person name="Pelletier E."/>
            <person name="Niang G."/>
            <person name="Scheremetjew M."/>
            <person name="Finn R."/>
            <person name="Kale V."/>
            <person name="Holt S."/>
            <person name="Cochrane G."/>
            <person name="Meng A."/>
            <person name="Brown T."/>
            <person name="Cohen L."/>
        </authorList>
    </citation>
    <scope>NUCLEOTIDE SEQUENCE</scope>
    <source>
        <strain evidence="8">SL-175</strain>
    </source>
</reference>
<dbReference type="Pfam" id="PF00249">
    <property type="entry name" value="Myb_DNA-binding"/>
    <property type="match status" value="1"/>
</dbReference>
<dbReference type="SMART" id="SM00717">
    <property type="entry name" value="SANT"/>
    <property type="match status" value="1"/>
</dbReference>
<dbReference type="PANTHER" id="PTHR12802:SF146">
    <property type="entry name" value="PROTEIN REVEILLE 3"/>
    <property type="match status" value="1"/>
</dbReference>
<dbReference type="PROSITE" id="PS51294">
    <property type="entry name" value="HTH_MYB"/>
    <property type="match status" value="1"/>
</dbReference>
<dbReference type="SUPFAM" id="SSF46689">
    <property type="entry name" value="Homeodomain-like"/>
    <property type="match status" value="1"/>
</dbReference>
<dbReference type="GO" id="GO:0003677">
    <property type="term" value="F:DNA binding"/>
    <property type="evidence" value="ECO:0007669"/>
    <property type="project" value="UniProtKB-KW"/>
</dbReference>
<evidence type="ECO:0000259" key="6">
    <source>
        <dbReference type="PROSITE" id="PS51293"/>
    </source>
</evidence>
<evidence type="ECO:0000256" key="5">
    <source>
        <dbReference type="ARBA" id="ARBA00023242"/>
    </source>
</evidence>
<keyword evidence="4" id="KW-0804">Transcription</keyword>
<comment type="subcellular location">
    <subcellularLocation>
        <location evidence="1">Nucleus</location>
    </subcellularLocation>
</comment>
<dbReference type="GO" id="GO:0010468">
    <property type="term" value="P:regulation of gene expression"/>
    <property type="evidence" value="ECO:0007669"/>
    <property type="project" value="UniProtKB-ARBA"/>
</dbReference>
<accession>A0A7S0SCH7</accession>
<dbReference type="FunFam" id="1.10.10.60:FF:000023">
    <property type="entry name" value="protein REVEILLE 6 isoform X1"/>
    <property type="match status" value="1"/>
</dbReference>
<dbReference type="PROSITE" id="PS51293">
    <property type="entry name" value="SANT"/>
    <property type="match status" value="1"/>
</dbReference>
<evidence type="ECO:0000256" key="2">
    <source>
        <dbReference type="ARBA" id="ARBA00023015"/>
    </source>
</evidence>
<evidence type="ECO:0000259" key="7">
    <source>
        <dbReference type="PROSITE" id="PS51294"/>
    </source>
</evidence>
<evidence type="ECO:0000256" key="3">
    <source>
        <dbReference type="ARBA" id="ARBA00023125"/>
    </source>
</evidence>
<dbReference type="InterPro" id="IPR017884">
    <property type="entry name" value="SANT_dom"/>
</dbReference>
<dbReference type="InterPro" id="IPR017930">
    <property type="entry name" value="Myb_dom"/>
</dbReference>
<dbReference type="InterPro" id="IPR001005">
    <property type="entry name" value="SANT/Myb"/>
</dbReference>
<keyword evidence="5" id="KW-0539">Nucleus</keyword>
<dbReference type="CDD" id="cd00167">
    <property type="entry name" value="SANT"/>
    <property type="match status" value="1"/>
</dbReference>
<feature type="domain" description="HTH myb-type" evidence="7">
    <location>
        <begin position="14"/>
        <end position="68"/>
    </location>
</feature>
<keyword evidence="2" id="KW-0805">Transcription regulation</keyword>
<dbReference type="NCBIfam" id="TIGR01557">
    <property type="entry name" value="myb_SHAQKYF"/>
    <property type="match status" value="1"/>
</dbReference>
<protein>
    <recommendedName>
        <fullName evidence="9">HTH myb-type domain-containing protein</fullName>
    </recommendedName>
</protein>
<dbReference type="EMBL" id="HBFC01009013">
    <property type="protein sequence ID" value="CAD8702518.1"/>
    <property type="molecule type" value="Transcribed_RNA"/>
</dbReference>
<dbReference type="InterPro" id="IPR006447">
    <property type="entry name" value="Myb_dom_plants"/>
</dbReference>
<dbReference type="InterPro" id="IPR009057">
    <property type="entry name" value="Homeodomain-like_sf"/>
</dbReference>
<proteinExistence type="predicted"/>